<keyword evidence="3" id="KW-1185">Reference proteome</keyword>
<reference evidence="3" key="1">
    <citation type="journal article" date="2019" name="Int. J. Syst. Evol. Microbiol.">
        <title>The Global Catalogue of Microorganisms (GCM) 10K type strain sequencing project: providing services to taxonomists for standard genome sequencing and annotation.</title>
        <authorList>
            <consortium name="The Broad Institute Genomics Platform"/>
            <consortium name="The Broad Institute Genome Sequencing Center for Infectious Disease"/>
            <person name="Wu L."/>
            <person name="Ma J."/>
        </authorList>
    </citation>
    <scope>NUCLEOTIDE SEQUENCE [LARGE SCALE GENOMIC DNA]</scope>
    <source>
        <strain evidence="3">JCM 30846</strain>
    </source>
</reference>
<feature type="region of interest" description="Disordered" evidence="1">
    <location>
        <begin position="142"/>
        <end position="171"/>
    </location>
</feature>
<evidence type="ECO:0000313" key="2">
    <source>
        <dbReference type="EMBL" id="GAA3759890.1"/>
    </source>
</evidence>
<dbReference type="RefSeq" id="WP_345655176.1">
    <property type="nucleotide sequence ID" value="NZ_BAABEP010000084.1"/>
</dbReference>
<dbReference type="EMBL" id="BAABEP010000084">
    <property type="protein sequence ID" value="GAA3759890.1"/>
    <property type="molecule type" value="Genomic_DNA"/>
</dbReference>
<feature type="compositionally biased region" description="Basic and acidic residues" evidence="1">
    <location>
        <begin position="142"/>
        <end position="152"/>
    </location>
</feature>
<protein>
    <submittedName>
        <fullName evidence="2">Uncharacterized protein</fullName>
    </submittedName>
</protein>
<proteinExistence type="predicted"/>
<feature type="compositionally biased region" description="Gly residues" evidence="1">
    <location>
        <begin position="159"/>
        <end position="171"/>
    </location>
</feature>
<evidence type="ECO:0000256" key="1">
    <source>
        <dbReference type="SAM" id="MobiDB-lite"/>
    </source>
</evidence>
<name>A0ABP7GBB9_9ACTN</name>
<comment type="caution">
    <text evidence="2">The sequence shown here is derived from an EMBL/GenBank/DDBJ whole genome shotgun (WGS) entry which is preliminary data.</text>
</comment>
<dbReference type="Proteomes" id="UP001499884">
    <property type="component" value="Unassembled WGS sequence"/>
</dbReference>
<sequence>MVAAAADGGGGSGGLFGNMFSELIGSVQSAVGDVVNNLADMKQFKKDVDGLLTELHGSQAAPTRVGQDRMQRTHLGGEGFHEAQYLYASYDTVHTELENLSKVLGLQIESLSLAIETSGKSYNDLDDDIKARMHKLNSEIEAQYHPDRDPYAHKQGPTSGTGGYGEHGGAS</sequence>
<gene>
    <name evidence="2" type="ORF">GCM10023082_62810</name>
</gene>
<accession>A0ABP7GBB9</accession>
<organism evidence="2 3">
    <name type="scientific">Streptomyces tremellae</name>
    <dbReference type="NCBI Taxonomy" id="1124239"/>
    <lineage>
        <taxon>Bacteria</taxon>
        <taxon>Bacillati</taxon>
        <taxon>Actinomycetota</taxon>
        <taxon>Actinomycetes</taxon>
        <taxon>Kitasatosporales</taxon>
        <taxon>Streptomycetaceae</taxon>
        <taxon>Streptomyces</taxon>
    </lineage>
</organism>
<evidence type="ECO:0000313" key="3">
    <source>
        <dbReference type="Proteomes" id="UP001499884"/>
    </source>
</evidence>